<evidence type="ECO:0000259" key="1">
    <source>
        <dbReference type="PROSITE" id="PS51725"/>
    </source>
</evidence>
<keyword evidence="2" id="KW-0503">Monooxygenase</keyword>
<organism evidence="2 3">
    <name type="scientific">Sulfuriferula multivorans</name>
    <dbReference type="NCBI Taxonomy" id="1559896"/>
    <lineage>
        <taxon>Bacteria</taxon>
        <taxon>Pseudomonadati</taxon>
        <taxon>Pseudomonadota</taxon>
        <taxon>Betaproteobacteria</taxon>
        <taxon>Nitrosomonadales</taxon>
        <taxon>Sulfuricellaceae</taxon>
        <taxon>Sulfuriferula</taxon>
    </lineage>
</organism>
<feature type="domain" description="ABM" evidence="1">
    <location>
        <begin position="3"/>
        <end position="90"/>
    </location>
</feature>
<proteinExistence type="predicted"/>
<sequence length="96" mass="11087">MFIVIINFPQIKAGKDAEFREWFVQTNKEFATHKGFISRRLLKPIESGNYAAIVEHESHESFMTMHDTPAHTEASKRVEPMFDGSRSPKFFEVIIG</sequence>
<dbReference type="SUPFAM" id="SSF54909">
    <property type="entry name" value="Dimeric alpha+beta barrel"/>
    <property type="match status" value="1"/>
</dbReference>
<gene>
    <name evidence="2" type="ORF">GZ085_07825</name>
</gene>
<reference evidence="2 3" key="1">
    <citation type="submission" date="2019-09" db="EMBL/GenBank/DDBJ databases">
        <title>H2 Metabolism Revealed by Metagenomic Analysis in Subglacial Sediment of East Antarctica.</title>
        <authorList>
            <person name="Yang Z."/>
            <person name="Zhang Y."/>
            <person name="Lv Y."/>
            <person name="Yan W."/>
            <person name="Xiao X."/>
            <person name="Sun B."/>
            <person name="Ma H."/>
        </authorList>
    </citation>
    <scope>NUCLEOTIDE SEQUENCE [LARGE SCALE GENOMIC DNA]</scope>
    <source>
        <strain evidence="2">Bin2_2</strain>
    </source>
</reference>
<dbReference type="EMBL" id="JAAFGW010000100">
    <property type="protein sequence ID" value="NDP48288.1"/>
    <property type="molecule type" value="Genomic_DNA"/>
</dbReference>
<dbReference type="Pfam" id="PF03992">
    <property type="entry name" value="ABM"/>
    <property type="match status" value="1"/>
</dbReference>
<evidence type="ECO:0000313" key="2">
    <source>
        <dbReference type="EMBL" id="NDP48288.1"/>
    </source>
</evidence>
<dbReference type="PROSITE" id="PS51725">
    <property type="entry name" value="ABM"/>
    <property type="match status" value="1"/>
</dbReference>
<keyword evidence="2" id="KW-0560">Oxidoreductase</keyword>
<dbReference type="Gene3D" id="3.30.70.100">
    <property type="match status" value="1"/>
</dbReference>
<evidence type="ECO:0000313" key="3">
    <source>
        <dbReference type="Proteomes" id="UP000483432"/>
    </source>
</evidence>
<dbReference type="InterPro" id="IPR011008">
    <property type="entry name" value="Dimeric_a/b-barrel"/>
</dbReference>
<dbReference type="AlphaFoldDB" id="A0A7C9P8H0"/>
<dbReference type="Proteomes" id="UP000483432">
    <property type="component" value="Unassembled WGS sequence"/>
</dbReference>
<accession>A0A7C9P8H0</accession>
<comment type="caution">
    <text evidence="2">The sequence shown here is derived from an EMBL/GenBank/DDBJ whole genome shotgun (WGS) entry which is preliminary data.</text>
</comment>
<dbReference type="GO" id="GO:0004497">
    <property type="term" value="F:monooxygenase activity"/>
    <property type="evidence" value="ECO:0007669"/>
    <property type="project" value="UniProtKB-KW"/>
</dbReference>
<protein>
    <submittedName>
        <fullName evidence="2">Antibiotic biosynthesis monooxygenase</fullName>
    </submittedName>
</protein>
<dbReference type="InterPro" id="IPR007138">
    <property type="entry name" value="ABM_dom"/>
</dbReference>
<name>A0A7C9P8H0_9PROT</name>